<feature type="binding site" evidence="1">
    <location>
        <position position="487"/>
    </location>
    <ligand>
        <name>Mg(2+)</name>
        <dbReference type="ChEBI" id="CHEBI:18420"/>
        <label>1</label>
    </ligand>
</feature>
<keyword evidence="4" id="KW-1185">Reference proteome</keyword>
<dbReference type="PANTHER" id="PTHR16222:SF12">
    <property type="entry name" value="ADP-RIBOSYLGLYCOHYDROLASE-RELATED"/>
    <property type="match status" value="1"/>
</dbReference>
<dbReference type="SUPFAM" id="SSF101478">
    <property type="entry name" value="ADP-ribosylglycohydrolase"/>
    <property type="match status" value="1"/>
</dbReference>
<dbReference type="EMBL" id="LDAU01000152">
    <property type="protein sequence ID" value="KRX02732.1"/>
    <property type="molecule type" value="Genomic_DNA"/>
</dbReference>
<dbReference type="AlphaFoldDB" id="A0A0V0QKV3"/>
<feature type="binding site" evidence="1">
    <location>
        <position position="243"/>
    </location>
    <ligand>
        <name>Mg(2+)</name>
        <dbReference type="ChEBI" id="CHEBI:18420"/>
        <label>1</label>
    </ligand>
</feature>
<comment type="cofactor">
    <cofactor evidence="1">
        <name>Mg(2+)</name>
        <dbReference type="ChEBI" id="CHEBI:18420"/>
    </cofactor>
    <text evidence="1">Binds 2 magnesium ions per subunit.</text>
</comment>
<feature type="binding site" evidence="1">
    <location>
        <position position="242"/>
    </location>
    <ligand>
        <name>Mg(2+)</name>
        <dbReference type="ChEBI" id="CHEBI:18420"/>
        <label>1</label>
    </ligand>
</feature>
<name>A0A0V0QKV3_PSEPJ</name>
<feature type="compositionally biased region" description="Basic and acidic residues" evidence="2">
    <location>
        <begin position="72"/>
        <end position="95"/>
    </location>
</feature>
<reference evidence="3 4" key="1">
    <citation type="journal article" date="2015" name="Sci. Rep.">
        <title>Genome of the facultative scuticociliatosis pathogen Pseudocohnilembus persalinus provides insight into its virulence through horizontal gene transfer.</title>
        <authorList>
            <person name="Xiong J."/>
            <person name="Wang G."/>
            <person name="Cheng J."/>
            <person name="Tian M."/>
            <person name="Pan X."/>
            <person name="Warren A."/>
            <person name="Jiang C."/>
            <person name="Yuan D."/>
            <person name="Miao W."/>
        </authorList>
    </citation>
    <scope>NUCLEOTIDE SEQUENCE [LARGE SCALE GENOMIC DNA]</scope>
    <source>
        <strain evidence="3">36N120E</strain>
    </source>
</reference>
<proteinExistence type="predicted"/>
<evidence type="ECO:0000313" key="4">
    <source>
        <dbReference type="Proteomes" id="UP000054937"/>
    </source>
</evidence>
<keyword evidence="1" id="KW-0460">Magnesium</keyword>
<evidence type="ECO:0000256" key="2">
    <source>
        <dbReference type="SAM" id="MobiDB-lite"/>
    </source>
</evidence>
<comment type="caution">
    <text evidence="3">The sequence shown here is derived from an EMBL/GenBank/DDBJ whole genome shotgun (WGS) entry which is preliminary data.</text>
</comment>
<accession>A0A0V0QKV3</accession>
<gene>
    <name evidence="3" type="ORF">PPERSA_02222</name>
</gene>
<dbReference type="Gene3D" id="1.10.4080.10">
    <property type="entry name" value="ADP-ribosylation/Crystallin J1"/>
    <property type="match status" value="1"/>
</dbReference>
<sequence length="620" mass="72134">MGSCLGLMVKNSINQKQENGQIQVQQKIDLEQETNSIQSTEIQFNNMNKSLLNQKNPQNQQVQLQNIISDNKQQDSQKQEKQKSKQEKNQNENENKNQNFQQQMDKKQIEQLKLLKDFFDSPIEEKYKKVFQKFHNKIFSGLSIHCQQDNEKNFYQPSFLKELQSYQQLQNYLQQEKIISDEQKFSKAIASFLGNAIGDALGAHTEFQNFNTQRQDIQPSWDSLIKWANKKKTVRTKFGVITDDSSMGRCIADSLLSNNGNFNPTDLRFRFILWWYTGYCNGSQNESSFGLGGNINQGFKNFFKQQCPPFVINLEKGCQLGDINGNGSIMRLGTVPIAFHDNIEKAQTVAALQSLTTHNGYEASECCRLLTYLAVKLMNYEGQNPKQDIFDKELQNFQTNCPSVKALANSQQEENLDLYDQRFNFTLQDRYWNWKNQELKPSPTRLSQQQGYFGSYCMDGAYVALHISYHSKNQSDAIFQAVNWGGDSDSIAAVVGYITGAMYGMDEQIWQLYTEKMVQHDDYTQLIKGIRLFNKDYINDKNSIKYQDPKFQESPDFYIEFFQKIFQNQDILNDSSELQEKQEEQFPIQTPQKSIIKQQDINLNSIKNKDKFNMRRQEHL</sequence>
<feature type="region of interest" description="Disordered" evidence="2">
    <location>
        <begin position="71"/>
        <end position="102"/>
    </location>
</feature>
<feature type="binding site" evidence="1">
    <location>
        <position position="489"/>
    </location>
    <ligand>
        <name>Mg(2+)</name>
        <dbReference type="ChEBI" id="CHEBI:18420"/>
        <label>1</label>
    </ligand>
</feature>
<dbReference type="PANTHER" id="PTHR16222">
    <property type="entry name" value="ADP-RIBOSYLGLYCOHYDROLASE"/>
    <property type="match status" value="1"/>
</dbReference>
<dbReference type="Proteomes" id="UP000054937">
    <property type="component" value="Unassembled WGS sequence"/>
</dbReference>
<dbReference type="InterPro" id="IPR050792">
    <property type="entry name" value="ADP-ribosylglycohydrolase"/>
</dbReference>
<feature type="binding site" evidence="1">
    <location>
        <position position="244"/>
    </location>
    <ligand>
        <name>Mg(2+)</name>
        <dbReference type="ChEBI" id="CHEBI:18420"/>
        <label>1</label>
    </ligand>
</feature>
<dbReference type="InterPro" id="IPR036705">
    <property type="entry name" value="Ribosyl_crysJ1_sf"/>
</dbReference>
<dbReference type="GO" id="GO:0046872">
    <property type="term" value="F:metal ion binding"/>
    <property type="evidence" value="ECO:0007669"/>
    <property type="project" value="UniProtKB-KW"/>
</dbReference>
<feature type="binding site" evidence="1">
    <location>
        <position position="490"/>
    </location>
    <ligand>
        <name>Mg(2+)</name>
        <dbReference type="ChEBI" id="CHEBI:18420"/>
        <label>1</label>
    </ligand>
</feature>
<evidence type="ECO:0000256" key="1">
    <source>
        <dbReference type="PIRSR" id="PIRSR605502-1"/>
    </source>
</evidence>
<keyword evidence="1" id="KW-0479">Metal-binding</keyword>
<evidence type="ECO:0000313" key="3">
    <source>
        <dbReference type="EMBL" id="KRX02732.1"/>
    </source>
</evidence>
<protein>
    <submittedName>
        <fullName evidence="3">ADP-ribosylation/Crystallin J1</fullName>
    </submittedName>
</protein>
<organism evidence="3 4">
    <name type="scientific">Pseudocohnilembus persalinus</name>
    <name type="common">Ciliate</name>
    <dbReference type="NCBI Taxonomy" id="266149"/>
    <lineage>
        <taxon>Eukaryota</taxon>
        <taxon>Sar</taxon>
        <taxon>Alveolata</taxon>
        <taxon>Ciliophora</taxon>
        <taxon>Intramacronucleata</taxon>
        <taxon>Oligohymenophorea</taxon>
        <taxon>Scuticociliatia</taxon>
        <taxon>Philasterida</taxon>
        <taxon>Pseudocohnilembidae</taxon>
        <taxon>Pseudocohnilembus</taxon>
    </lineage>
</organism>
<dbReference type="OrthoDB" id="2021138at2759"/>
<dbReference type="Pfam" id="PF03747">
    <property type="entry name" value="ADP_ribosyl_GH"/>
    <property type="match status" value="1"/>
</dbReference>
<dbReference type="InParanoid" id="A0A0V0QKV3"/>
<dbReference type="InterPro" id="IPR005502">
    <property type="entry name" value="Ribosyl_crysJ1"/>
</dbReference>